<organism evidence="3 4">
    <name type="scientific">Actinoplanes teichomyceticus</name>
    <dbReference type="NCBI Taxonomy" id="1867"/>
    <lineage>
        <taxon>Bacteria</taxon>
        <taxon>Bacillati</taxon>
        <taxon>Actinomycetota</taxon>
        <taxon>Actinomycetes</taxon>
        <taxon>Micromonosporales</taxon>
        <taxon>Micromonosporaceae</taxon>
        <taxon>Actinoplanes</taxon>
    </lineage>
</organism>
<dbReference type="GO" id="GO:0030170">
    <property type="term" value="F:pyridoxal phosphate binding"/>
    <property type="evidence" value="ECO:0007669"/>
    <property type="project" value="InterPro"/>
</dbReference>
<feature type="domain" description="MOSC" evidence="2">
    <location>
        <begin position="302"/>
        <end position="446"/>
    </location>
</feature>
<gene>
    <name evidence="3" type="ORF">FHX34_104235</name>
</gene>
<keyword evidence="4" id="KW-1185">Reference proteome</keyword>
<dbReference type="Pfam" id="PF03473">
    <property type="entry name" value="MOSC"/>
    <property type="match status" value="1"/>
</dbReference>
<dbReference type="PANTHER" id="PTHR30212">
    <property type="entry name" value="PROTEIN YIIM"/>
    <property type="match status" value="1"/>
</dbReference>
<dbReference type="PROSITE" id="PS51340">
    <property type="entry name" value="MOSC"/>
    <property type="match status" value="1"/>
</dbReference>
<dbReference type="Gene3D" id="2.40.33.20">
    <property type="entry name" value="PK beta-barrel domain-like"/>
    <property type="match status" value="1"/>
</dbReference>
<accession>A0A561VQQ8</accession>
<dbReference type="GO" id="GO:0016747">
    <property type="term" value="F:acyltransferase activity, transferring groups other than amino-acyl groups"/>
    <property type="evidence" value="ECO:0007669"/>
    <property type="project" value="InterPro"/>
</dbReference>
<dbReference type="SUPFAM" id="SSF55729">
    <property type="entry name" value="Acyl-CoA N-acyltransferases (Nat)"/>
    <property type="match status" value="1"/>
</dbReference>
<dbReference type="InterPro" id="IPR005302">
    <property type="entry name" value="MoCF_Sase_C"/>
</dbReference>
<dbReference type="Proteomes" id="UP000320239">
    <property type="component" value="Unassembled WGS sequence"/>
</dbReference>
<dbReference type="InterPro" id="IPR052353">
    <property type="entry name" value="Benzoxazolinone_Detox_Enz"/>
</dbReference>
<evidence type="ECO:0000259" key="1">
    <source>
        <dbReference type="PROSITE" id="PS51186"/>
    </source>
</evidence>
<comment type="caution">
    <text evidence="3">The sequence shown here is derived from an EMBL/GenBank/DDBJ whole genome shotgun (WGS) entry which is preliminary data.</text>
</comment>
<protein>
    <submittedName>
        <fullName evidence="3">MOSC domain-containing protein YiiM</fullName>
    </submittedName>
</protein>
<evidence type="ECO:0000313" key="4">
    <source>
        <dbReference type="Proteomes" id="UP000320239"/>
    </source>
</evidence>
<dbReference type="PROSITE" id="PS51186">
    <property type="entry name" value="GNAT"/>
    <property type="match status" value="1"/>
</dbReference>
<dbReference type="PANTHER" id="PTHR30212:SF2">
    <property type="entry name" value="PROTEIN YIIM"/>
    <property type="match status" value="1"/>
</dbReference>
<name>A0A561VQQ8_ACTTI</name>
<dbReference type="SUPFAM" id="SSF50800">
    <property type="entry name" value="PK beta-barrel domain-like"/>
    <property type="match status" value="1"/>
</dbReference>
<evidence type="ECO:0000313" key="3">
    <source>
        <dbReference type="EMBL" id="TWG13942.1"/>
    </source>
</evidence>
<feature type="domain" description="N-acetyltransferase" evidence="1">
    <location>
        <begin position="140"/>
        <end position="286"/>
    </location>
</feature>
<dbReference type="InterPro" id="IPR016181">
    <property type="entry name" value="Acyl_CoA_acyltransferase"/>
</dbReference>
<dbReference type="InterPro" id="IPR011037">
    <property type="entry name" value="Pyrv_Knase-like_insert_dom_sf"/>
</dbReference>
<dbReference type="EMBL" id="VIWY01000004">
    <property type="protein sequence ID" value="TWG13942.1"/>
    <property type="molecule type" value="Genomic_DNA"/>
</dbReference>
<dbReference type="InterPro" id="IPR000182">
    <property type="entry name" value="GNAT_dom"/>
</dbReference>
<dbReference type="GO" id="GO:0030151">
    <property type="term" value="F:molybdenum ion binding"/>
    <property type="evidence" value="ECO:0007669"/>
    <property type="project" value="InterPro"/>
</dbReference>
<dbReference type="AlphaFoldDB" id="A0A561VQQ8"/>
<dbReference type="Pfam" id="PF00583">
    <property type="entry name" value="Acetyltransf_1"/>
    <property type="match status" value="1"/>
</dbReference>
<proteinExistence type="predicted"/>
<dbReference type="Gene3D" id="3.40.630.30">
    <property type="match status" value="1"/>
</dbReference>
<sequence>MVWQLTSDPETFASVAGDFLRSAPARHTLFLTLIDSLRTRGLHAYGPADPYFGWWTTPGGDVAGVLLQTPPYPVLFSGMPADAVPAAVAALADRPLTGVNMRTGDLDVLVGLLGRPGRPGMRTRLHRLDSLIPPDPAPPGAARPATVADRDLLIEWLGAFYDHLGEPRPHLADVVDEHLAHAGVTLWTDGGVPVSMVFRSRPQAGMVRILNVWTPPGHRRHGYAGAATAAATRAALDDGATEVVLYTDLANPTSNALYHRLGYRPVEDRAVMEFTPSALSVNVGAAEPSLGKDTATTGIRKRPVTEPVAVRAPGPKRTGLHSGIVGDHIGDTHHHGGDDQAVYAYAAEDYAWWSARLGRDLPPGIFGENLTTSGLDLVGAVIGERWEFGSGLALQVTFGRIPCVTFQNRMGEPRWVKRFAQANRTGAYLRVLVPGQLVPGDTITVTDRPGHGLTVAEGFDIYLHDVSRLPRLLEAPELPPSMLAEIRERLG</sequence>
<evidence type="ECO:0000259" key="2">
    <source>
        <dbReference type="PROSITE" id="PS51340"/>
    </source>
</evidence>
<reference evidence="3 4" key="1">
    <citation type="submission" date="2019-06" db="EMBL/GenBank/DDBJ databases">
        <title>Sequencing the genomes of 1000 actinobacteria strains.</title>
        <authorList>
            <person name="Klenk H.-P."/>
        </authorList>
    </citation>
    <scope>NUCLEOTIDE SEQUENCE [LARGE SCALE GENOMIC DNA]</scope>
    <source>
        <strain evidence="3 4">DSM 43866</strain>
    </source>
</reference>